<dbReference type="PANTHER" id="PTHR43581">
    <property type="entry name" value="ATP/GTP PHOSPHATASE"/>
    <property type="match status" value="1"/>
</dbReference>
<gene>
    <name evidence="2" type="ORF">UREOM_1200</name>
</gene>
<proteinExistence type="predicted"/>
<evidence type="ECO:0000256" key="1">
    <source>
        <dbReference type="SAM" id="Coils"/>
    </source>
</evidence>
<comment type="caution">
    <text evidence="2">The sequence shown here is derived from an EMBL/GenBank/DDBJ whole genome shotgun (WGS) entry which is preliminary data.</text>
</comment>
<sequence length="805" mass="95004">MKGVLVGKRIINISNSCNLGIFSKKQQQEIIFEHVSSLLNLNKEGNKLIDDLLKEEVDYRIKKIISETNVSNSKEQQLKASCVYKQLNEVTLPKRYNKNCFGENFIEELETTKKEERMFPINNGLSLIIDRTIDDNYIGELIVLVGANNVGKTNILNSIELLGKTYEYSYNHNTEKINDYKNFNKTNLLPCIFFIYKTGFQKDENNLIAFSFNTVKDINNQENRISFKLNTTKKWLNDNGIDQNIDNSIMIDGLKYKNLPLNDKNLISQVEIQKYLDKRELMQFEDESAWNLLQRIEGNNNKILFPKIFFYDKISQIIDDNYFEINKLEDNKNKKLFWNKLFFIFNRYNKKIKLNFIDFLNDYEIKNKEEILNECCGKLSSQFNYFFGFKENIYEFKIQINFNEKMSFFIKVNNELQKYSKQSVGFQTIFEMLITLQSCIMNDNETILRPGDILLFDEPFTNLETLTIVNIRNWLRKLCNDLKITIIIATHLPALVDFDFLENIRIATNKNNECFLKNNYWEYDGYEGFQNTSKPITQSMKTFTGNVLETENPYFIYVEGITDYLYLTGIKHYILRENSNHYIKNWIFIPIGGLGEVEINGKSETVGDSYTQEIKSHRKEIKNIEKEIKRQQTNITNLNKNKPNYYKNLEKINDLIKKHYEEINKLKLEISEKKKILKQKQKIVREKIKNLQNNNINQRIFILTDGDDSGLKSNVKNTPLICCCNLKQITFGKKKEIEDFISKTDKIKFHLIWDEHGKNNKNPDFCAIFKKAIIKGDCTKKTIKNLESLVNNMNKYFINFIKKYN</sequence>
<dbReference type="EMBL" id="BAABQM010000001">
    <property type="protein sequence ID" value="GAA5414409.1"/>
    <property type="molecule type" value="Genomic_DNA"/>
</dbReference>
<dbReference type="Proteomes" id="UP001449582">
    <property type="component" value="Unassembled WGS sequence"/>
</dbReference>
<evidence type="ECO:0000313" key="2">
    <source>
        <dbReference type="EMBL" id="GAA5414409.1"/>
    </source>
</evidence>
<protein>
    <recommendedName>
        <fullName evidence="4">ATPase AAA-type core domain-containing protein</fullName>
    </recommendedName>
</protein>
<dbReference type="InterPro" id="IPR051396">
    <property type="entry name" value="Bact_Antivir_Def_Nuclease"/>
</dbReference>
<keyword evidence="1" id="KW-0175">Coiled coil</keyword>
<name>A0ABP9U6I9_9BACT</name>
<feature type="coiled-coil region" evidence="1">
    <location>
        <begin position="607"/>
        <end position="694"/>
    </location>
</feature>
<dbReference type="RefSeq" id="WP_353289574.1">
    <property type="nucleotide sequence ID" value="NZ_BAABQM010000001.1"/>
</dbReference>
<evidence type="ECO:0000313" key="3">
    <source>
        <dbReference type="Proteomes" id="UP001449582"/>
    </source>
</evidence>
<keyword evidence="3" id="KW-1185">Reference proteome</keyword>
<dbReference type="SUPFAM" id="SSF52540">
    <property type="entry name" value="P-loop containing nucleoside triphosphate hydrolases"/>
    <property type="match status" value="1"/>
</dbReference>
<dbReference type="PANTHER" id="PTHR43581:SF4">
    <property type="entry name" value="ATP_GTP PHOSPHATASE"/>
    <property type="match status" value="1"/>
</dbReference>
<dbReference type="InterPro" id="IPR027417">
    <property type="entry name" value="P-loop_NTPase"/>
</dbReference>
<accession>A0ABP9U6I9</accession>
<organism evidence="2 3">
    <name type="scientific">Ureaplasma ceti</name>
    <dbReference type="NCBI Taxonomy" id="3119530"/>
    <lineage>
        <taxon>Bacteria</taxon>
        <taxon>Bacillati</taxon>
        <taxon>Mycoplasmatota</taxon>
        <taxon>Mycoplasmoidales</taxon>
        <taxon>Mycoplasmoidaceae</taxon>
        <taxon>Ureaplasma</taxon>
    </lineage>
</organism>
<reference evidence="2" key="1">
    <citation type="submission" date="2024-02" db="EMBL/GenBank/DDBJ databases">
        <title>Draft genome sequence of new strains in genus Ureaplasma.</title>
        <authorList>
            <person name="Nakajima Y."/>
            <person name="Segawa T."/>
        </authorList>
    </citation>
    <scope>NUCLEOTIDE SEQUENCE [LARGE SCALE GENOMIC DNA]</scope>
    <source>
        <strain evidence="2">OM1</strain>
    </source>
</reference>
<evidence type="ECO:0008006" key="4">
    <source>
        <dbReference type="Google" id="ProtNLM"/>
    </source>
</evidence>
<dbReference type="Gene3D" id="3.40.50.300">
    <property type="entry name" value="P-loop containing nucleotide triphosphate hydrolases"/>
    <property type="match status" value="1"/>
</dbReference>